<dbReference type="PROSITE" id="PS00175">
    <property type="entry name" value="PG_MUTASE"/>
    <property type="match status" value="1"/>
</dbReference>
<dbReference type="EMBL" id="CP006259">
    <property type="protein sequence ID" value="AGS72799.1"/>
    <property type="molecule type" value="Genomic_DNA"/>
</dbReference>
<evidence type="ECO:0000313" key="1">
    <source>
        <dbReference type="EMBL" id="AGS72799.1"/>
    </source>
</evidence>
<dbReference type="GO" id="GO:0016853">
    <property type="term" value="F:isomerase activity"/>
    <property type="evidence" value="ECO:0007669"/>
    <property type="project" value="UniProtKB-KW"/>
</dbReference>
<dbReference type="SUPFAM" id="SSF53254">
    <property type="entry name" value="Phosphoglycerate mutase-like"/>
    <property type="match status" value="1"/>
</dbReference>
<dbReference type="KEGG" id="sci:B446_29975"/>
<dbReference type="PATRIC" id="fig|1214242.5.peg.6140"/>
<dbReference type="PANTHER" id="PTHR48100">
    <property type="entry name" value="BROAD-SPECIFICITY PHOSPHATASE YOR283W-RELATED"/>
    <property type="match status" value="1"/>
</dbReference>
<dbReference type="eggNOG" id="COG0406">
    <property type="taxonomic scope" value="Bacteria"/>
</dbReference>
<gene>
    <name evidence="1" type="ORF">B446_29975</name>
</gene>
<organism evidence="1 2">
    <name type="scientific">Streptomyces collinus (strain DSM 40733 / Tue 365)</name>
    <dbReference type="NCBI Taxonomy" id="1214242"/>
    <lineage>
        <taxon>Bacteria</taxon>
        <taxon>Bacillati</taxon>
        <taxon>Actinomycetota</taxon>
        <taxon>Actinomycetes</taxon>
        <taxon>Kitasatosporales</taxon>
        <taxon>Streptomycetaceae</taxon>
        <taxon>Streptomyces</taxon>
    </lineage>
</organism>
<dbReference type="GO" id="GO:0005737">
    <property type="term" value="C:cytoplasm"/>
    <property type="evidence" value="ECO:0007669"/>
    <property type="project" value="TreeGrafter"/>
</dbReference>
<dbReference type="InterPro" id="IPR013078">
    <property type="entry name" value="His_Pase_superF_clade-1"/>
</dbReference>
<dbReference type="AlphaFoldDB" id="S5VCB7"/>
<evidence type="ECO:0000313" key="2">
    <source>
        <dbReference type="Proteomes" id="UP000015423"/>
    </source>
</evidence>
<dbReference type="SMART" id="SM00855">
    <property type="entry name" value="PGAM"/>
    <property type="match status" value="1"/>
</dbReference>
<protein>
    <submittedName>
        <fullName evidence="1">Isomerase</fullName>
    </submittedName>
</protein>
<keyword evidence="2" id="KW-1185">Reference proteome</keyword>
<accession>S5VCB7</accession>
<sequence>MYADRLTARPPGPPGLIAAEETPMRLLLVRHGQTPSNLDRLLDTAAPGPGLTPLGAQQAAALPEALAGEGLDAVYASDLLRARLTAAPLAAARGLETAVRAGLREVSAGDLEMRPGGSPEGERYLRTVFAWAAGDLTLRMPGGESGAEALARYDEVVAEAAASGAAAVAMVSHGAAIRMWTAARAANVDVAFAAARPLANTGVVILDGSPADGWKALSWAGATVVPAGEGGPAGQPVDPAG</sequence>
<dbReference type="HOGENOM" id="CLU_033323_9_5_11"/>
<dbReference type="CDD" id="cd07067">
    <property type="entry name" value="HP_PGM_like"/>
    <property type="match status" value="1"/>
</dbReference>
<dbReference type="Pfam" id="PF00300">
    <property type="entry name" value="His_Phos_1"/>
    <property type="match status" value="1"/>
</dbReference>
<dbReference type="Gene3D" id="3.40.50.1240">
    <property type="entry name" value="Phosphoglycerate mutase-like"/>
    <property type="match status" value="1"/>
</dbReference>
<dbReference type="GO" id="GO:0016791">
    <property type="term" value="F:phosphatase activity"/>
    <property type="evidence" value="ECO:0007669"/>
    <property type="project" value="TreeGrafter"/>
</dbReference>
<reference evidence="1 2" key="2">
    <citation type="journal article" date="2013" name="J. Biotechnol.">
        <title>Complete genome sequence of the kirromycin producer Streptomyces collinus Tu 365 consisting of a linear chromosome and two linear plasmids.</title>
        <authorList>
            <person name="Ruckert C."/>
            <person name="Szczepanowski R."/>
            <person name="Albersmeier A."/>
            <person name="Goesmann A."/>
            <person name="Iftime D."/>
            <person name="Musiol E.M."/>
            <person name="Blin K."/>
            <person name="Wohlleben W."/>
            <person name="Puhler A."/>
            <person name="Kalinowski J."/>
            <person name="Weber T."/>
        </authorList>
    </citation>
    <scope>NUCLEOTIDE SEQUENCE [LARGE SCALE GENOMIC DNA]</scope>
    <source>
        <strain evidence="2">DSM 40733 / Tue 365</strain>
    </source>
</reference>
<dbReference type="InterPro" id="IPR029033">
    <property type="entry name" value="His_PPase_superfam"/>
</dbReference>
<dbReference type="InterPro" id="IPR001345">
    <property type="entry name" value="PG/BPGM_mutase_AS"/>
</dbReference>
<dbReference type="InterPro" id="IPR050275">
    <property type="entry name" value="PGM_Phosphatase"/>
</dbReference>
<dbReference type="Proteomes" id="UP000015423">
    <property type="component" value="Chromosome"/>
</dbReference>
<proteinExistence type="predicted"/>
<keyword evidence="1" id="KW-0413">Isomerase</keyword>
<dbReference type="STRING" id="1214242.B446_29975"/>
<dbReference type="PANTHER" id="PTHR48100:SF58">
    <property type="entry name" value="PE-PGRS FAMILY PROTEIN PE_PGRS11"/>
    <property type="match status" value="1"/>
</dbReference>
<reference evidence="2" key="1">
    <citation type="submission" date="2012-10" db="EMBL/GenBank/DDBJ databases">
        <title>The complete genome sequence of Streptomyces collinus Tu 365.</title>
        <authorList>
            <person name="Ruckert C."/>
            <person name="Szczepanowski R."/>
            <person name="Goesmann A."/>
            <person name="Pross E.K."/>
            <person name="Musiol E.M."/>
            <person name="Blin K."/>
            <person name="Wohlleben W."/>
            <person name="Puhler A."/>
            <person name="Weber T."/>
            <person name="Kalinowski J."/>
        </authorList>
    </citation>
    <scope>NUCLEOTIDE SEQUENCE [LARGE SCALE GENOMIC DNA]</scope>
    <source>
        <strain evidence="2">DSM 40733 / Tue 365</strain>
    </source>
</reference>
<name>S5VCB7_STRC3</name>